<evidence type="ECO:0000313" key="1">
    <source>
        <dbReference type="EMBL" id="SVA55925.1"/>
    </source>
</evidence>
<dbReference type="EMBL" id="UINC01012865">
    <property type="protein sequence ID" value="SVA55925.1"/>
    <property type="molecule type" value="Genomic_DNA"/>
</dbReference>
<reference evidence="1" key="1">
    <citation type="submission" date="2018-05" db="EMBL/GenBank/DDBJ databases">
        <authorList>
            <person name="Lanie J.A."/>
            <person name="Ng W.-L."/>
            <person name="Kazmierczak K.M."/>
            <person name="Andrzejewski T.M."/>
            <person name="Davidsen T.M."/>
            <person name="Wayne K.J."/>
            <person name="Tettelin H."/>
            <person name="Glass J.I."/>
            <person name="Rusch D."/>
            <person name="Podicherti R."/>
            <person name="Tsui H.-C.T."/>
            <person name="Winkler M.E."/>
        </authorList>
    </citation>
    <scope>NUCLEOTIDE SEQUENCE</scope>
</reference>
<sequence length="27" mass="3018">EDESRLTSGWRKSILGGKLQQLITSSQ</sequence>
<accession>A0A381WTU9</accession>
<proteinExistence type="predicted"/>
<feature type="non-terminal residue" evidence="1">
    <location>
        <position position="1"/>
    </location>
</feature>
<dbReference type="AlphaFoldDB" id="A0A381WTU9"/>
<name>A0A381WTU9_9ZZZZ</name>
<gene>
    <name evidence="1" type="ORF">METZ01_LOCUS108779</name>
</gene>
<organism evidence="1">
    <name type="scientific">marine metagenome</name>
    <dbReference type="NCBI Taxonomy" id="408172"/>
    <lineage>
        <taxon>unclassified sequences</taxon>
        <taxon>metagenomes</taxon>
        <taxon>ecological metagenomes</taxon>
    </lineage>
</organism>
<protein>
    <submittedName>
        <fullName evidence="1">Uncharacterized protein</fullName>
    </submittedName>
</protein>